<feature type="domain" description="Retrotransposon gag" evidence="1">
    <location>
        <begin position="4"/>
        <end position="79"/>
    </location>
</feature>
<proteinExistence type="predicted"/>
<reference evidence="2" key="1">
    <citation type="submission" date="2014-09" db="EMBL/GenBank/DDBJ databases">
        <authorList>
            <person name="Magalhaes I.L.F."/>
            <person name="Oliveira U."/>
            <person name="Santos F.R."/>
            <person name="Vidigal T.H.D.A."/>
            <person name="Brescovit A.D."/>
            <person name="Santos A.J."/>
        </authorList>
    </citation>
    <scope>NUCLEOTIDE SEQUENCE</scope>
    <source>
        <tissue evidence="2">Shoot tissue taken approximately 20 cm above the soil surface</tissue>
    </source>
</reference>
<evidence type="ECO:0000259" key="1">
    <source>
        <dbReference type="Pfam" id="PF03732"/>
    </source>
</evidence>
<sequence length="88" mass="9966">MAKAFVLSAKGIVLTCYSKLSLRSICSWAQLRNMLTTNFQGSHKAPVLSTDLHNCKQEPKETLRDWLLRFNHIKCQTNSITSSAKPKE</sequence>
<accession>A0A0A9F491</accession>
<dbReference type="AlphaFoldDB" id="A0A0A9F491"/>
<dbReference type="EMBL" id="GBRH01190779">
    <property type="protein sequence ID" value="JAE07117.1"/>
    <property type="molecule type" value="Transcribed_RNA"/>
</dbReference>
<dbReference type="PANTHER" id="PTHR33223:SF11">
    <property type="entry name" value="ELEMENT PROTEIN, PUTATIVE-RELATED"/>
    <property type="match status" value="1"/>
</dbReference>
<reference evidence="2" key="2">
    <citation type="journal article" date="2015" name="Data Brief">
        <title>Shoot transcriptome of the giant reed, Arundo donax.</title>
        <authorList>
            <person name="Barrero R.A."/>
            <person name="Guerrero F.D."/>
            <person name="Moolhuijzen P."/>
            <person name="Goolsby J.A."/>
            <person name="Tidwell J."/>
            <person name="Bellgard S.E."/>
            <person name="Bellgard M.I."/>
        </authorList>
    </citation>
    <scope>NUCLEOTIDE SEQUENCE</scope>
    <source>
        <tissue evidence="2">Shoot tissue taken approximately 20 cm above the soil surface</tissue>
    </source>
</reference>
<dbReference type="Pfam" id="PF03732">
    <property type="entry name" value="Retrotrans_gag"/>
    <property type="match status" value="1"/>
</dbReference>
<protein>
    <recommendedName>
        <fullName evidence="1">Retrotransposon gag domain-containing protein</fullName>
    </recommendedName>
</protein>
<organism evidence="2">
    <name type="scientific">Arundo donax</name>
    <name type="common">Giant reed</name>
    <name type="synonym">Donax arundinaceus</name>
    <dbReference type="NCBI Taxonomy" id="35708"/>
    <lineage>
        <taxon>Eukaryota</taxon>
        <taxon>Viridiplantae</taxon>
        <taxon>Streptophyta</taxon>
        <taxon>Embryophyta</taxon>
        <taxon>Tracheophyta</taxon>
        <taxon>Spermatophyta</taxon>
        <taxon>Magnoliopsida</taxon>
        <taxon>Liliopsida</taxon>
        <taxon>Poales</taxon>
        <taxon>Poaceae</taxon>
        <taxon>PACMAD clade</taxon>
        <taxon>Arundinoideae</taxon>
        <taxon>Arundineae</taxon>
        <taxon>Arundo</taxon>
    </lineage>
</organism>
<dbReference type="InterPro" id="IPR005162">
    <property type="entry name" value="Retrotrans_gag_dom"/>
</dbReference>
<evidence type="ECO:0000313" key="2">
    <source>
        <dbReference type="EMBL" id="JAE07117.1"/>
    </source>
</evidence>
<name>A0A0A9F491_ARUDO</name>
<dbReference type="PANTHER" id="PTHR33223">
    <property type="entry name" value="CCHC-TYPE DOMAIN-CONTAINING PROTEIN"/>
    <property type="match status" value="1"/>
</dbReference>